<dbReference type="STRING" id="930990.A0A067N4N2"/>
<feature type="signal peptide" evidence="2">
    <location>
        <begin position="1"/>
        <end position="24"/>
    </location>
</feature>
<feature type="compositionally biased region" description="Basic and acidic residues" evidence="1">
    <location>
        <begin position="106"/>
        <end position="128"/>
    </location>
</feature>
<keyword evidence="2" id="KW-0732">Signal</keyword>
<proteinExistence type="predicted"/>
<protein>
    <submittedName>
        <fullName evidence="3">Uncharacterized protein</fullName>
    </submittedName>
</protein>
<dbReference type="OrthoDB" id="3362371at2759"/>
<organism evidence="3 4">
    <name type="scientific">Botryobasidium botryosum (strain FD-172 SS1)</name>
    <dbReference type="NCBI Taxonomy" id="930990"/>
    <lineage>
        <taxon>Eukaryota</taxon>
        <taxon>Fungi</taxon>
        <taxon>Dikarya</taxon>
        <taxon>Basidiomycota</taxon>
        <taxon>Agaricomycotina</taxon>
        <taxon>Agaricomycetes</taxon>
        <taxon>Cantharellales</taxon>
        <taxon>Botryobasidiaceae</taxon>
        <taxon>Botryobasidium</taxon>
    </lineage>
</organism>
<dbReference type="AlphaFoldDB" id="A0A067N4N2"/>
<evidence type="ECO:0000313" key="3">
    <source>
        <dbReference type="EMBL" id="KDQ19097.1"/>
    </source>
</evidence>
<evidence type="ECO:0000256" key="2">
    <source>
        <dbReference type="SAM" id="SignalP"/>
    </source>
</evidence>
<dbReference type="EMBL" id="KL198020">
    <property type="protein sequence ID" value="KDQ19097.1"/>
    <property type="molecule type" value="Genomic_DNA"/>
</dbReference>
<feature type="chain" id="PRO_5001641784" evidence="2">
    <location>
        <begin position="25"/>
        <end position="506"/>
    </location>
</feature>
<feature type="compositionally biased region" description="Polar residues" evidence="1">
    <location>
        <begin position="439"/>
        <end position="451"/>
    </location>
</feature>
<feature type="compositionally biased region" description="Basic and acidic residues" evidence="1">
    <location>
        <begin position="219"/>
        <end position="237"/>
    </location>
</feature>
<feature type="region of interest" description="Disordered" evidence="1">
    <location>
        <begin position="387"/>
        <end position="488"/>
    </location>
</feature>
<feature type="region of interest" description="Disordered" evidence="1">
    <location>
        <begin position="33"/>
        <end position="242"/>
    </location>
</feature>
<accession>A0A067N4N2</accession>
<feature type="compositionally biased region" description="Low complexity" evidence="1">
    <location>
        <begin position="387"/>
        <end position="425"/>
    </location>
</feature>
<keyword evidence="4" id="KW-1185">Reference proteome</keyword>
<evidence type="ECO:0000256" key="1">
    <source>
        <dbReference type="SAM" id="MobiDB-lite"/>
    </source>
</evidence>
<feature type="compositionally biased region" description="Basic and acidic residues" evidence="1">
    <location>
        <begin position="146"/>
        <end position="197"/>
    </location>
</feature>
<dbReference type="HOGENOM" id="CLU_538590_0_0_1"/>
<dbReference type="Proteomes" id="UP000027195">
    <property type="component" value="Unassembled WGS sequence"/>
</dbReference>
<gene>
    <name evidence="3" type="ORF">BOTBODRAFT_143303</name>
</gene>
<evidence type="ECO:0000313" key="4">
    <source>
        <dbReference type="Proteomes" id="UP000027195"/>
    </source>
</evidence>
<name>A0A067N4N2_BOTB1</name>
<feature type="compositionally biased region" description="Basic residues" evidence="1">
    <location>
        <begin position="198"/>
        <end position="208"/>
    </location>
</feature>
<reference evidence="4" key="1">
    <citation type="journal article" date="2014" name="Proc. Natl. Acad. Sci. U.S.A.">
        <title>Extensive sampling of basidiomycete genomes demonstrates inadequacy of the white-rot/brown-rot paradigm for wood decay fungi.</title>
        <authorList>
            <person name="Riley R."/>
            <person name="Salamov A.A."/>
            <person name="Brown D.W."/>
            <person name="Nagy L.G."/>
            <person name="Floudas D."/>
            <person name="Held B.W."/>
            <person name="Levasseur A."/>
            <person name="Lombard V."/>
            <person name="Morin E."/>
            <person name="Otillar R."/>
            <person name="Lindquist E.A."/>
            <person name="Sun H."/>
            <person name="LaButti K.M."/>
            <person name="Schmutz J."/>
            <person name="Jabbour D."/>
            <person name="Luo H."/>
            <person name="Baker S.E."/>
            <person name="Pisabarro A.G."/>
            <person name="Walton J.D."/>
            <person name="Blanchette R.A."/>
            <person name="Henrissat B."/>
            <person name="Martin F."/>
            <person name="Cullen D."/>
            <person name="Hibbett D.S."/>
            <person name="Grigoriev I.V."/>
        </authorList>
    </citation>
    <scope>NUCLEOTIDE SEQUENCE [LARGE SCALE GENOMIC DNA]</scope>
    <source>
        <strain evidence="4">FD-172 SS1</strain>
    </source>
</reference>
<dbReference type="InParanoid" id="A0A067N4N2"/>
<sequence>MIVLKPRFAALAFALMATTANALAVPRYVELSDSGGVSHPGPEIHSPCPHPPASADAGARSDLGDGFGLGDDVVPSRPYPPPRRVRRAHSSDEALLPPDFSVGKKTKSEHTIGDHQRGDRKGDEEKPKGKGGGGGGKHEGVKHKATKNDDKYKIASRSPAHDRNHDHDHDHDHNHDHDHDHDHDRRHVYDRDHDHKNRPWHSRNRRAPRSPSPSGGGLLEDRERKNKHDHNGHDDHHKRTGMTTGILGTIDIVSPVFRSSVGKPIASLVLKDIPASNDVKDDSSPPALVLTASSQKSSGVWLNEIPNAPPIEDGSELTVSFSLPVLRPESSLYDIWCTTFDPNPPAGEPFTVQPCNDTITAQSSQRFAYNPESGFIRPLWPVPPAAPVSNSTAPASNSTTPTSNSTAPASNSTTPASNSTTLSTSGMKPASEKKLHPTVQLQVATTNSTDSRVPAPPEDCILVFTPAAKSSPMRVEDDDGGGGGDDVRERRWGHEWRRRYPQTRCG</sequence>